<dbReference type="SUPFAM" id="SSF101898">
    <property type="entry name" value="NHL repeat"/>
    <property type="match status" value="1"/>
</dbReference>
<protein>
    <submittedName>
        <fullName evidence="3">Uncharacterized protein</fullName>
    </submittedName>
</protein>
<reference evidence="3" key="1">
    <citation type="journal article" date="2019" name="bioRxiv">
        <title>The Genome of the Zebra Mussel, Dreissena polymorpha: A Resource for Invasive Species Research.</title>
        <authorList>
            <person name="McCartney M.A."/>
            <person name="Auch B."/>
            <person name="Kono T."/>
            <person name="Mallez S."/>
            <person name="Zhang Y."/>
            <person name="Obille A."/>
            <person name="Becker A."/>
            <person name="Abrahante J.E."/>
            <person name="Garbe J."/>
            <person name="Badalamenti J.P."/>
            <person name="Herman A."/>
            <person name="Mangelson H."/>
            <person name="Liachko I."/>
            <person name="Sullivan S."/>
            <person name="Sone E.D."/>
            <person name="Koren S."/>
            <person name="Silverstein K.A.T."/>
            <person name="Beckman K.B."/>
            <person name="Gohl D.M."/>
        </authorList>
    </citation>
    <scope>NUCLEOTIDE SEQUENCE</scope>
    <source>
        <strain evidence="3">Duluth1</strain>
        <tissue evidence="3">Whole animal</tissue>
    </source>
</reference>
<dbReference type="AlphaFoldDB" id="A0A9D4IQ80"/>
<dbReference type="Gene3D" id="2.120.10.30">
    <property type="entry name" value="TolB, C-terminal domain"/>
    <property type="match status" value="1"/>
</dbReference>
<sequence length="216" mass="24133">MSVQVNPDKVFTLKGKSEYNVRIPRDSNTCWICGACVLSDGQVLVADSANNKVKLLNQQYQVVSHCGVAAIPRDMCLITPSEVAVTVTDGRTHEVQFITVKQSLLVLGRKFQLQHPCTGIAHDQNDLFITSGRALFKYSLSGKQVCRLFKSPRGVEWAGKNHAGFILMSLGIFFINLYKIIFVECKWVNILLQQQENSSLSLIYKHELSSILTVNT</sequence>
<evidence type="ECO:0000256" key="1">
    <source>
        <dbReference type="ARBA" id="ARBA00022737"/>
    </source>
</evidence>
<dbReference type="InterPro" id="IPR001258">
    <property type="entry name" value="NHL_repeat"/>
</dbReference>
<dbReference type="InterPro" id="IPR011042">
    <property type="entry name" value="6-blade_b-propeller_TolB-like"/>
</dbReference>
<feature type="repeat" description="NHL" evidence="2">
    <location>
        <begin position="34"/>
        <end position="59"/>
    </location>
</feature>
<evidence type="ECO:0000313" key="4">
    <source>
        <dbReference type="Proteomes" id="UP000828390"/>
    </source>
</evidence>
<comment type="caution">
    <text evidence="3">The sequence shown here is derived from an EMBL/GenBank/DDBJ whole genome shotgun (WGS) entry which is preliminary data.</text>
</comment>
<keyword evidence="1" id="KW-0677">Repeat</keyword>
<reference evidence="3" key="2">
    <citation type="submission" date="2020-11" db="EMBL/GenBank/DDBJ databases">
        <authorList>
            <person name="McCartney M.A."/>
            <person name="Auch B."/>
            <person name="Kono T."/>
            <person name="Mallez S."/>
            <person name="Becker A."/>
            <person name="Gohl D.M."/>
            <person name="Silverstein K.A.T."/>
            <person name="Koren S."/>
            <person name="Bechman K.B."/>
            <person name="Herman A."/>
            <person name="Abrahante J.E."/>
            <person name="Garbe J."/>
        </authorList>
    </citation>
    <scope>NUCLEOTIDE SEQUENCE</scope>
    <source>
        <strain evidence="3">Duluth1</strain>
        <tissue evidence="3">Whole animal</tissue>
    </source>
</reference>
<dbReference type="PROSITE" id="PS51125">
    <property type="entry name" value="NHL"/>
    <property type="match status" value="1"/>
</dbReference>
<organism evidence="3 4">
    <name type="scientific">Dreissena polymorpha</name>
    <name type="common">Zebra mussel</name>
    <name type="synonym">Mytilus polymorpha</name>
    <dbReference type="NCBI Taxonomy" id="45954"/>
    <lineage>
        <taxon>Eukaryota</taxon>
        <taxon>Metazoa</taxon>
        <taxon>Spiralia</taxon>
        <taxon>Lophotrochozoa</taxon>
        <taxon>Mollusca</taxon>
        <taxon>Bivalvia</taxon>
        <taxon>Autobranchia</taxon>
        <taxon>Heteroconchia</taxon>
        <taxon>Euheterodonta</taxon>
        <taxon>Imparidentia</taxon>
        <taxon>Neoheterodontei</taxon>
        <taxon>Myida</taxon>
        <taxon>Dreissenoidea</taxon>
        <taxon>Dreissenidae</taxon>
        <taxon>Dreissena</taxon>
    </lineage>
</organism>
<gene>
    <name evidence="3" type="ORF">DPMN_158882</name>
</gene>
<name>A0A9D4IQ80_DREPO</name>
<proteinExistence type="predicted"/>
<accession>A0A9D4IQ80</accession>
<evidence type="ECO:0000313" key="3">
    <source>
        <dbReference type="EMBL" id="KAH3781057.1"/>
    </source>
</evidence>
<dbReference type="EMBL" id="JAIWYP010000008">
    <property type="protein sequence ID" value="KAH3781057.1"/>
    <property type="molecule type" value="Genomic_DNA"/>
</dbReference>
<keyword evidence="4" id="KW-1185">Reference proteome</keyword>
<evidence type="ECO:0000256" key="2">
    <source>
        <dbReference type="PROSITE-ProRule" id="PRU00504"/>
    </source>
</evidence>
<dbReference type="Proteomes" id="UP000828390">
    <property type="component" value="Unassembled WGS sequence"/>
</dbReference>